<dbReference type="Pfam" id="PF14559">
    <property type="entry name" value="TPR_19"/>
    <property type="match status" value="1"/>
</dbReference>
<name>A0A6B2JXQ0_9RHOB</name>
<evidence type="ECO:0000313" key="8">
    <source>
        <dbReference type="EMBL" id="NDV02635.1"/>
    </source>
</evidence>
<gene>
    <name evidence="8" type="ORF">GZA08_16840</name>
</gene>
<feature type="domain" description="HemY N-terminal" evidence="7">
    <location>
        <begin position="30"/>
        <end position="143"/>
    </location>
</feature>
<protein>
    <submittedName>
        <fullName evidence="8">Tetratricopeptide repeat protein</fullName>
    </submittedName>
</protein>
<evidence type="ECO:0000256" key="4">
    <source>
        <dbReference type="ARBA" id="ARBA00023136"/>
    </source>
</evidence>
<dbReference type="Pfam" id="PF07219">
    <property type="entry name" value="HemY_N"/>
    <property type="match status" value="1"/>
</dbReference>
<comment type="caution">
    <text evidence="8">The sequence shown here is derived from an EMBL/GenBank/DDBJ whole genome shotgun (WGS) entry which is preliminary data.</text>
</comment>
<reference evidence="8 9" key="1">
    <citation type="submission" date="2020-02" db="EMBL/GenBank/DDBJ databases">
        <title>Pseudoroseicyclus tamarix, sp. nov., isolated from offshore sediment of a Tamarix chinensis forest.</title>
        <authorList>
            <person name="Gai Y."/>
        </authorList>
    </citation>
    <scope>NUCLEOTIDE SEQUENCE [LARGE SCALE GENOMIC DNA]</scope>
    <source>
        <strain evidence="8 9">CLL3-39</strain>
    </source>
</reference>
<organism evidence="8 9">
    <name type="scientific">Pseudoroseicyclus tamaricis</name>
    <dbReference type="NCBI Taxonomy" id="2705421"/>
    <lineage>
        <taxon>Bacteria</taxon>
        <taxon>Pseudomonadati</taxon>
        <taxon>Pseudomonadota</taxon>
        <taxon>Alphaproteobacteria</taxon>
        <taxon>Rhodobacterales</taxon>
        <taxon>Paracoccaceae</taxon>
        <taxon>Pseudoroseicyclus</taxon>
    </lineage>
</organism>
<dbReference type="Proteomes" id="UP000474757">
    <property type="component" value="Unassembled WGS sequence"/>
</dbReference>
<evidence type="ECO:0000256" key="2">
    <source>
        <dbReference type="ARBA" id="ARBA00022692"/>
    </source>
</evidence>
<keyword evidence="2 6" id="KW-0812">Transmembrane</keyword>
<keyword evidence="4 6" id="KW-0472">Membrane</keyword>
<dbReference type="PIRSF" id="PIRSF031802">
    <property type="entry name" value="UCP031802"/>
    <property type="match status" value="1"/>
</dbReference>
<dbReference type="SUPFAM" id="SSF48452">
    <property type="entry name" value="TPR-like"/>
    <property type="match status" value="1"/>
</dbReference>
<dbReference type="GO" id="GO:0016020">
    <property type="term" value="C:membrane"/>
    <property type="evidence" value="ECO:0007669"/>
    <property type="project" value="UniProtKB-SubCell"/>
</dbReference>
<feature type="transmembrane region" description="Helical" evidence="6">
    <location>
        <begin position="96"/>
        <end position="115"/>
    </location>
</feature>
<dbReference type="EMBL" id="JAAGAB010000004">
    <property type="protein sequence ID" value="NDV02635.1"/>
    <property type="molecule type" value="Genomic_DNA"/>
</dbReference>
<dbReference type="AlphaFoldDB" id="A0A6B2JXQ0"/>
<dbReference type="Gene3D" id="1.25.40.10">
    <property type="entry name" value="Tetratricopeptide repeat domain"/>
    <property type="match status" value="1"/>
</dbReference>
<evidence type="ECO:0000256" key="3">
    <source>
        <dbReference type="ARBA" id="ARBA00022989"/>
    </source>
</evidence>
<feature type="transmembrane region" description="Helical" evidence="6">
    <location>
        <begin position="49"/>
        <end position="76"/>
    </location>
</feature>
<evidence type="ECO:0000256" key="5">
    <source>
        <dbReference type="SAM" id="MobiDB-lite"/>
    </source>
</evidence>
<comment type="subcellular location">
    <subcellularLocation>
        <location evidence="1">Membrane</location>
    </subcellularLocation>
</comment>
<feature type="compositionally biased region" description="Basic and acidic residues" evidence="5">
    <location>
        <begin position="498"/>
        <end position="512"/>
    </location>
</feature>
<evidence type="ECO:0000259" key="7">
    <source>
        <dbReference type="Pfam" id="PF07219"/>
    </source>
</evidence>
<dbReference type="RefSeq" id="WP_163896303.1">
    <property type="nucleotide sequence ID" value="NZ_JAAFYS010000004.1"/>
</dbReference>
<keyword evidence="9" id="KW-1185">Reference proteome</keyword>
<proteinExistence type="predicted"/>
<feature type="compositionally biased region" description="Basic and acidic residues" evidence="5">
    <location>
        <begin position="459"/>
        <end position="468"/>
    </location>
</feature>
<dbReference type="InterPro" id="IPR016982">
    <property type="entry name" value="Mms48"/>
</dbReference>
<accession>A0A6B2JXQ0</accession>
<dbReference type="InterPro" id="IPR010817">
    <property type="entry name" value="HemY_N"/>
</dbReference>
<dbReference type="InterPro" id="IPR011990">
    <property type="entry name" value="TPR-like_helical_dom_sf"/>
</dbReference>
<sequence>MLWSLVKILLFVGVVLVLTWAAVQLMEVSGQAVIMLPGIEFTLTPLQMVLALLVFALLVWLLFKIIGLLIAFLHFLNGDETAISRYFNRNRERRGFAALADGMVALASGEGQLALTKAQRAERLLERPELTSILAAQAAEMAGDHKRAEESYKRLLADERTRFVGIRGIMKQRLAAGDSETALKLAQKAFELKPRHEEVQDTLLRLQAESHDWAGARTTLGAKLKSGSLPRDVYKRRDAVLALSEAKDVFSDESSIEAREASIEANRQSPDLIPAAVMAARAYIKADNKRYATRVLRKAWEVHPHPDLAAAFAEIEPEETPAKRLKRFTALTKHQTQHPETKMLLAELYIAAEDFPAARRALGDLPETAPTARNLALMASIERGAGADDRVVRGWLTKALSAPRGPQWVCDKCHAIHAQWAPICDNCGGFDTLSWTTPPREEITLPGNADMLPLMTESPEEREAHKSGPESALVIRDEHGDLDPAAVPPGSEPGESTRPQDRGDEARQDKLS</sequence>
<keyword evidence="3 6" id="KW-1133">Transmembrane helix</keyword>
<feature type="region of interest" description="Disordered" evidence="5">
    <location>
        <begin position="458"/>
        <end position="512"/>
    </location>
</feature>
<evidence type="ECO:0000256" key="1">
    <source>
        <dbReference type="ARBA" id="ARBA00004370"/>
    </source>
</evidence>
<evidence type="ECO:0000256" key="6">
    <source>
        <dbReference type="SAM" id="Phobius"/>
    </source>
</evidence>
<evidence type="ECO:0000313" key="9">
    <source>
        <dbReference type="Proteomes" id="UP000474757"/>
    </source>
</evidence>